<dbReference type="Pfam" id="PF01875">
    <property type="entry name" value="Memo"/>
    <property type="match status" value="1"/>
</dbReference>
<proteinExistence type="inferred from homology"/>
<evidence type="ECO:0000256" key="1">
    <source>
        <dbReference type="ARBA" id="ARBA00006315"/>
    </source>
</evidence>
<evidence type="ECO:0000256" key="2">
    <source>
        <dbReference type="HAMAP-Rule" id="MF_00055"/>
    </source>
</evidence>
<dbReference type="PANTHER" id="PTHR11060">
    <property type="entry name" value="PROTEIN MEMO1"/>
    <property type="match status" value="1"/>
</dbReference>
<comment type="caution">
    <text evidence="3">The sequence shown here is derived from an EMBL/GenBank/DDBJ whole genome shotgun (WGS) entry which is preliminary data.</text>
</comment>
<dbReference type="Gene3D" id="3.40.830.10">
    <property type="entry name" value="LigB-like"/>
    <property type="match status" value="1"/>
</dbReference>
<dbReference type="PANTHER" id="PTHR11060:SF0">
    <property type="entry name" value="PROTEIN MEMO1"/>
    <property type="match status" value="1"/>
</dbReference>
<name>A0A7J3VSH7_CALS0</name>
<dbReference type="EMBL" id="DRXH01000083">
    <property type="protein sequence ID" value="HHM44151.1"/>
    <property type="molecule type" value="Genomic_DNA"/>
</dbReference>
<protein>
    <recommendedName>
        <fullName evidence="2">MEMO1 family protein ENM31_02495</fullName>
    </recommendedName>
</protein>
<evidence type="ECO:0000313" key="3">
    <source>
        <dbReference type="EMBL" id="HHM44151.1"/>
    </source>
</evidence>
<accession>A0A7J3VSH7</accession>
<dbReference type="HAMAP" id="MF_00055">
    <property type="entry name" value="MEMO1"/>
    <property type="match status" value="1"/>
</dbReference>
<dbReference type="SUPFAM" id="SSF53213">
    <property type="entry name" value="LigB-like"/>
    <property type="match status" value="1"/>
</dbReference>
<dbReference type="CDD" id="cd07361">
    <property type="entry name" value="MEMO_like"/>
    <property type="match status" value="1"/>
</dbReference>
<dbReference type="InterPro" id="IPR002737">
    <property type="entry name" value="MEMO1_fam"/>
</dbReference>
<dbReference type="NCBIfam" id="NF001987">
    <property type="entry name" value="PRK00782.1"/>
    <property type="match status" value="1"/>
</dbReference>
<comment type="similarity">
    <text evidence="1 2">Belongs to the MEMO1 family.</text>
</comment>
<gene>
    <name evidence="3" type="primary">amrB</name>
    <name evidence="3" type="ORF">ENM31_02495</name>
</gene>
<organism evidence="3">
    <name type="scientific">Caldiarchaeum subterraneum</name>
    <dbReference type="NCBI Taxonomy" id="311458"/>
    <lineage>
        <taxon>Archaea</taxon>
        <taxon>Nitrososphaerota</taxon>
        <taxon>Candidatus Caldarchaeales</taxon>
        <taxon>Candidatus Caldarchaeaceae</taxon>
        <taxon>Candidatus Caldarchaeum</taxon>
    </lineage>
</organism>
<reference evidence="3" key="1">
    <citation type="journal article" date="2020" name="mSystems">
        <title>Genome- and Community-Level Interaction Insights into Carbon Utilization and Element Cycling Functions of Hydrothermarchaeota in Hydrothermal Sediment.</title>
        <authorList>
            <person name="Zhou Z."/>
            <person name="Liu Y."/>
            <person name="Xu W."/>
            <person name="Pan J."/>
            <person name="Luo Z.H."/>
            <person name="Li M."/>
        </authorList>
    </citation>
    <scope>NUCLEOTIDE SEQUENCE [LARGE SCALE GENOMIC DNA]</scope>
    <source>
        <strain evidence="3">SpSt-1074</strain>
    </source>
</reference>
<sequence length="283" mass="31092">MRRRKPAVAGLFYAGRREELLKQIERCFLSPLGPRALPGEGWGVGKVPAIISPHAGYMYSGPVAAYGFLAIKKYSKPDSVIILGPNHYGIGTVVSIYPGGVWTTPLGDVEIDEKLAQRLASLSELFYLDEESHSREHSIEVQIPFLQYVCGSFKFVPVCINDQSLETCVEIGRAVYEAVGDRNVLIVASSDFTHYEPHERVLEKDRKALERITSLDVEGMYKVIEKHDITMCGYGAVAALLTAARMLGGVEARLLKQATSGDTSGDYDSVVGYASCLIELDRV</sequence>
<dbReference type="NCBIfam" id="TIGR04336">
    <property type="entry name" value="AmmeMemoSam_B"/>
    <property type="match status" value="1"/>
</dbReference>
<dbReference type="AlphaFoldDB" id="A0A7J3VSH7"/>